<evidence type="ECO:0000313" key="1">
    <source>
        <dbReference type="EMBL" id="KXT79445.1"/>
    </source>
</evidence>
<proteinExistence type="predicted"/>
<dbReference type="PATRIC" id="fig|1303.77.peg.2006"/>
<sequence>MWSRGELPIGFDKETTDPQGFVPDRDGYFEFLYDTPQQLEYCENSLIPGLNRLVNIEKILLNTNNSYKKTEVFDKIIDRDNIPSFFNDIQGEIESRQNGKEAPMMYIFIPEAHMLGTLLNMKVTEDVFKRIVRNSGKVHIHFVFMGEQQAISVGYLDVDKVLKSNVPAGCVGTRFKDQNISKVQTSFSEPVVAEDETNFFVGRIGYRLRLVTDNG</sequence>
<organism evidence="1 2">
    <name type="scientific">Streptococcus oralis</name>
    <dbReference type="NCBI Taxonomy" id="1303"/>
    <lineage>
        <taxon>Bacteria</taxon>
        <taxon>Bacillati</taxon>
        <taxon>Bacillota</taxon>
        <taxon>Bacilli</taxon>
        <taxon>Lactobacillales</taxon>
        <taxon>Streptococcaceae</taxon>
        <taxon>Streptococcus</taxon>
    </lineage>
</organism>
<dbReference type="Proteomes" id="UP000070497">
    <property type="component" value="Unassembled WGS sequence"/>
</dbReference>
<dbReference type="AlphaFoldDB" id="A0A139NTU1"/>
<evidence type="ECO:0000313" key="2">
    <source>
        <dbReference type="Proteomes" id="UP000070497"/>
    </source>
</evidence>
<dbReference type="EMBL" id="LQRI01000221">
    <property type="protein sequence ID" value="KXT79445.1"/>
    <property type="molecule type" value="Genomic_DNA"/>
</dbReference>
<name>A0A139NTU1_STROR</name>
<comment type="caution">
    <text evidence="1">The sequence shown here is derived from an EMBL/GenBank/DDBJ whole genome shotgun (WGS) entry which is preliminary data.</text>
</comment>
<accession>A0A139NTU1</accession>
<protein>
    <submittedName>
        <fullName evidence="1">FtsK/SpoIIIE family protein, putative secretion system component EssC/YukA</fullName>
    </submittedName>
</protein>
<reference evidence="1 2" key="1">
    <citation type="submission" date="2016-01" db="EMBL/GenBank/DDBJ databases">
        <title>Highly variable Streptococcus oralis are common among viridans streptococci isolated from primates.</title>
        <authorList>
            <person name="Denapaite D."/>
            <person name="Rieger M."/>
            <person name="Koendgen S."/>
            <person name="Brueckner R."/>
            <person name="Ochigava I."/>
            <person name="Kappeler P."/>
            <person name="Maetz-Rensing K."/>
            <person name="Leendertz F."/>
            <person name="Hakenbeck R."/>
        </authorList>
    </citation>
    <scope>NUCLEOTIDE SEQUENCE [LARGE SCALE GENOMIC DNA]</scope>
    <source>
        <strain evidence="1 2">DD14</strain>
    </source>
</reference>
<gene>
    <name evidence="1" type="ORF">SORDD14_01808</name>
</gene>